<dbReference type="Proteomes" id="UP000440198">
    <property type="component" value="Unassembled WGS sequence"/>
</dbReference>
<dbReference type="Proteomes" id="UP000421791">
    <property type="component" value="Unassembled WGS sequence"/>
</dbReference>
<dbReference type="AlphaFoldDB" id="A0A7J4YQE4"/>
<name>A0A7J4YQE4_9BACE</name>
<evidence type="ECO:0000259" key="1">
    <source>
        <dbReference type="Pfam" id="PF08800"/>
    </source>
</evidence>
<dbReference type="GeneID" id="92989994"/>
<comment type="caution">
    <text evidence="2">The sequence shown here is derived from an EMBL/GenBank/DDBJ whole genome shotgun (WGS) entry which is preliminary data.</text>
</comment>
<evidence type="ECO:0000313" key="2">
    <source>
        <dbReference type="EMBL" id="KAA5230830.1"/>
    </source>
</evidence>
<evidence type="ECO:0000313" key="3">
    <source>
        <dbReference type="EMBL" id="KAA5258464.1"/>
    </source>
</evidence>
<evidence type="ECO:0000313" key="4">
    <source>
        <dbReference type="Proteomes" id="UP000421791"/>
    </source>
</evidence>
<evidence type="ECO:0000313" key="5">
    <source>
        <dbReference type="Proteomes" id="UP000440198"/>
    </source>
</evidence>
<accession>A0A7J4YQE4</accession>
<organism evidence="2 4">
    <name type="scientific">Bacteroides finegoldii</name>
    <dbReference type="NCBI Taxonomy" id="338188"/>
    <lineage>
        <taxon>Bacteria</taxon>
        <taxon>Pseudomonadati</taxon>
        <taxon>Bacteroidota</taxon>
        <taxon>Bacteroidia</taxon>
        <taxon>Bacteroidales</taxon>
        <taxon>Bacteroidaceae</taxon>
        <taxon>Bacteroides</taxon>
    </lineage>
</organism>
<dbReference type="EMBL" id="VWAK01000009">
    <property type="protein sequence ID" value="KAA5230830.1"/>
    <property type="molecule type" value="Genomic_DNA"/>
</dbReference>
<sequence length="212" mass="24792">MYNHLSIYEEFFGVKEGELLSFSFFRKPIRNTEPLRCIGIPDIYRYIVGLYAKKQTEMLRSITGKDQARKYKAENFDFCTFSGIFHTRNKDGLLQQSDLLCIDFDHVADIPSLYEKLLNDPCFETELLFRSPSGVGLKWIIQVFRKGWEHSRFFNAVLNYLVANGYPEPDKSGSDVSRSCFIPHDPEAYINPKYNNVKDENFFTRRMGECPF</sequence>
<proteinExistence type="predicted"/>
<reference evidence="4 5" key="1">
    <citation type="journal article" date="2019" name="Nat. Med.">
        <title>A library of human gut bacterial isolates paired with longitudinal multiomics data enables mechanistic microbiome research.</title>
        <authorList>
            <person name="Poyet M."/>
            <person name="Groussin M."/>
            <person name="Gibbons S.M."/>
            <person name="Avila-Pacheco J."/>
            <person name="Jiang X."/>
            <person name="Kearney S.M."/>
            <person name="Perrotta A.R."/>
            <person name="Berdy B."/>
            <person name="Zhao S."/>
            <person name="Lieberman T.D."/>
            <person name="Swanson P.K."/>
            <person name="Smith M."/>
            <person name="Roesemann S."/>
            <person name="Alexander J.E."/>
            <person name="Rich S.A."/>
            <person name="Livny J."/>
            <person name="Vlamakis H."/>
            <person name="Clish C."/>
            <person name="Bullock K."/>
            <person name="Deik A."/>
            <person name="Scott J."/>
            <person name="Pierce K.A."/>
            <person name="Xavier R.J."/>
            <person name="Alm E.J."/>
        </authorList>
    </citation>
    <scope>NUCLEOTIDE SEQUENCE [LARGE SCALE GENOMIC DNA]</scope>
    <source>
        <strain evidence="3 5">BIOML-A2</strain>
        <strain evidence="2 4">BIOML-A6</strain>
    </source>
</reference>
<dbReference type="Pfam" id="PF08800">
    <property type="entry name" value="BT4734-like_N"/>
    <property type="match status" value="1"/>
</dbReference>
<feature type="domain" description="BT4734-like N-terminal" evidence="1">
    <location>
        <begin position="78"/>
        <end position="189"/>
    </location>
</feature>
<keyword evidence="5" id="KW-1185">Reference proteome</keyword>
<dbReference type="EMBL" id="VWAG01000009">
    <property type="protein sequence ID" value="KAA5258464.1"/>
    <property type="molecule type" value="Genomic_DNA"/>
</dbReference>
<gene>
    <name evidence="3" type="ORF">F2Z09_07065</name>
    <name evidence="2" type="ORF">F2Z22_08000</name>
</gene>
<dbReference type="InterPro" id="IPR014907">
    <property type="entry name" value="BT4734-like_N"/>
</dbReference>
<dbReference type="RefSeq" id="WP_007748166.1">
    <property type="nucleotide sequence ID" value="NZ_JADOZO010000362.1"/>
</dbReference>
<protein>
    <submittedName>
        <fullName evidence="2">Virulence protein E</fullName>
    </submittedName>
</protein>